<sequence>MSLITWNYQGLGEPLDSSVSQRSHLGLPPCLGFCGGNQVLFTPHRSSKALIVLGYTLGISTRFLINLKNWVTRPAWQIQRFREALSDCELVDLGFSGDPFTWFNRDPTPNTVWERLHRACANIDWIHRFPTTSVSHIPLLCSDHKVVLVGLKTERVFSKGKSKPWRFEGPWLQSPQCEHVVERGWQIPLQLGALMLSLLNWNTVMNSCFWVVKRRIQ</sequence>
<evidence type="ECO:0008006" key="2">
    <source>
        <dbReference type="Google" id="ProtNLM"/>
    </source>
</evidence>
<organism evidence="1">
    <name type="scientific">Sesamum calycinum</name>
    <dbReference type="NCBI Taxonomy" id="2727403"/>
    <lineage>
        <taxon>Eukaryota</taxon>
        <taxon>Viridiplantae</taxon>
        <taxon>Streptophyta</taxon>
        <taxon>Embryophyta</taxon>
        <taxon>Tracheophyta</taxon>
        <taxon>Spermatophyta</taxon>
        <taxon>Magnoliopsida</taxon>
        <taxon>eudicotyledons</taxon>
        <taxon>Gunneridae</taxon>
        <taxon>Pentapetalae</taxon>
        <taxon>asterids</taxon>
        <taxon>lamiids</taxon>
        <taxon>Lamiales</taxon>
        <taxon>Pedaliaceae</taxon>
        <taxon>Sesamum</taxon>
    </lineage>
</organism>
<accession>A0AAW2RTY1</accession>
<dbReference type="Gene3D" id="3.60.10.10">
    <property type="entry name" value="Endonuclease/exonuclease/phosphatase"/>
    <property type="match status" value="1"/>
</dbReference>
<dbReference type="InterPro" id="IPR036691">
    <property type="entry name" value="Endo/exonu/phosph_ase_sf"/>
</dbReference>
<dbReference type="SUPFAM" id="SSF56219">
    <property type="entry name" value="DNase I-like"/>
    <property type="match status" value="1"/>
</dbReference>
<evidence type="ECO:0000313" key="1">
    <source>
        <dbReference type="EMBL" id="KAL0382938.1"/>
    </source>
</evidence>
<comment type="caution">
    <text evidence="1">The sequence shown here is derived from an EMBL/GenBank/DDBJ whole genome shotgun (WGS) entry which is preliminary data.</text>
</comment>
<dbReference type="EMBL" id="JACGWM010000003">
    <property type="protein sequence ID" value="KAL0382938.1"/>
    <property type="molecule type" value="Genomic_DNA"/>
</dbReference>
<dbReference type="PANTHER" id="PTHR33710:SF71">
    <property type="entry name" value="ENDONUCLEASE_EXONUCLEASE_PHOSPHATASE DOMAIN-CONTAINING PROTEIN"/>
    <property type="match status" value="1"/>
</dbReference>
<reference evidence="1" key="2">
    <citation type="journal article" date="2024" name="Plant">
        <title>Genomic evolution and insights into agronomic trait innovations of Sesamum species.</title>
        <authorList>
            <person name="Miao H."/>
            <person name="Wang L."/>
            <person name="Qu L."/>
            <person name="Liu H."/>
            <person name="Sun Y."/>
            <person name="Le M."/>
            <person name="Wang Q."/>
            <person name="Wei S."/>
            <person name="Zheng Y."/>
            <person name="Lin W."/>
            <person name="Duan Y."/>
            <person name="Cao H."/>
            <person name="Xiong S."/>
            <person name="Wang X."/>
            <person name="Wei L."/>
            <person name="Li C."/>
            <person name="Ma Q."/>
            <person name="Ju M."/>
            <person name="Zhao R."/>
            <person name="Li G."/>
            <person name="Mu C."/>
            <person name="Tian Q."/>
            <person name="Mei H."/>
            <person name="Zhang T."/>
            <person name="Gao T."/>
            <person name="Zhang H."/>
        </authorList>
    </citation>
    <scope>NUCLEOTIDE SEQUENCE</scope>
    <source>
        <strain evidence="1">KEN8</strain>
    </source>
</reference>
<name>A0AAW2RTY1_9LAMI</name>
<dbReference type="AlphaFoldDB" id="A0AAW2RTY1"/>
<protein>
    <recommendedName>
        <fullName evidence="2">Reverse transcriptase</fullName>
    </recommendedName>
</protein>
<gene>
    <name evidence="1" type="ORF">Scaly_0581100</name>
</gene>
<reference evidence="1" key="1">
    <citation type="submission" date="2020-06" db="EMBL/GenBank/DDBJ databases">
        <authorList>
            <person name="Li T."/>
            <person name="Hu X."/>
            <person name="Zhang T."/>
            <person name="Song X."/>
            <person name="Zhang H."/>
            <person name="Dai N."/>
            <person name="Sheng W."/>
            <person name="Hou X."/>
            <person name="Wei L."/>
        </authorList>
    </citation>
    <scope>NUCLEOTIDE SEQUENCE</scope>
    <source>
        <strain evidence="1">KEN8</strain>
        <tissue evidence="1">Leaf</tissue>
    </source>
</reference>
<dbReference type="PANTHER" id="PTHR33710">
    <property type="entry name" value="BNAC02G09200D PROTEIN"/>
    <property type="match status" value="1"/>
</dbReference>
<proteinExistence type="predicted"/>